<sequence>MTTVHAARTQESLLAVCRPPHTIIALRGEIDAASAPALRKRLRNALQRSADLLILDLAAVSFCDASGLSVLVDIRQRSGESGITLRLVAPRPHLTRLLRITGLHRGFAVHPTLSSALAVRGRDPMAGGRLAKLRRRFPAALHGSTGK</sequence>
<reference evidence="5" key="1">
    <citation type="journal article" date="2019" name="Int. J. Syst. Evol. Microbiol.">
        <title>The Global Catalogue of Microorganisms (GCM) 10K type strain sequencing project: providing services to taxonomists for standard genome sequencing and annotation.</title>
        <authorList>
            <consortium name="The Broad Institute Genomics Platform"/>
            <consortium name="The Broad Institute Genome Sequencing Center for Infectious Disease"/>
            <person name="Wu L."/>
            <person name="Ma J."/>
        </authorList>
    </citation>
    <scope>NUCLEOTIDE SEQUENCE [LARGE SCALE GENOMIC DNA]</scope>
    <source>
        <strain evidence="5">TBRC 4489</strain>
    </source>
</reference>
<dbReference type="SUPFAM" id="SSF52091">
    <property type="entry name" value="SpoIIaa-like"/>
    <property type="match status" value="1"/>
</dbReference>
<dbReference type="PANTHER" id="PTHR33495">
    <property type="entry name" value="ANTI-SIGMA FACTOR ANTAGONIST TM_1081-RELATED-RELATED"/>
    <property type="match status" value="1"/>
</dbReference>
<proteinExistence type="inferred from homology"/>
<dbReference type="RefSeq" id="WP_377284711.1">
    <property type="nucleotide sequence ID" value="NZ_JBHSBM010000003.1"/>
</dbReference>
<name>A0ABV8I155_9ACTN</name>
<dbReference type="CDD" id="cd07043">
    <property type="entry name" value="STAS_anti-anti-sigma_factors"/>
    <property type="match status" value="1"/>
</dbReference>
<dbReference type="InterPro" id="IPR002645">
    <property type="entry name" value="STAS_dom"/>
</dbReference>
<keyword evidence="5" id="KW-1185">Reference proteome</keyword>
<evidence type="ECO:0000256" key="1">
    <source>
        <dbReference type="ARBA" id="ARBA00009013"/>
    </source>
</evidence>
<dbReference type="NCBIfam" id="TIGR00377">
    <property type="entry name" value="ant_ant_sig"/>
    <property type="match status" value="1"/>
</dbReference>
<comment type="caution">
    <text evidence="4">The sequence shown here is derived from an EMBL/GenBank/DDBJ whole genome shotgun (WGS) entry which is preliminary data.</text>
</comment>
<evidence type="ECO:0000259" key="3">
    <source>
        <dbReference type="PROSITE" id="PS50801"/>
    </source>
</evidence>
<dbReference type="Pfam" id="PF01740">
    <property type="entry name" value="STAS"/>
    <property type="match status" value="1"/>
</dbReference>
<gene>
    <name evidence="4" type="ORF">ACFOWE_00465</name>
</gene>
<dbReference type="InterPro" id="IPR003658">
    <property type="entry name" value="Anti-sigma_ant"/>
</dbReference>
<evidence type="ECO:0000313" key="5">
    <source>
        <dbReference type="Proteomes" id="UP001595850"/>
    </source>
</evidence>
<evidence type="ECO:0000313" key="4">
    <source>
        <dbReference type="EMBL" id="MFC4056755.1"/>
    </source>
</evidence>
<accession>A0ABV8I155</accession>
<dbReference type="Proteomes" id="UP001595850">
    <property type="component" value="Unassembled WGS sequence"/>
</dbReference>
<organism evidence="4 5">
    <name type="scientific">Planomonospora corallina</name>
    <dbReference type="NCBI Taxonomy" id="1806052"/>
    <lineage>
        <taxon>Bacteria</taxon>
        <taxon>Bacillati</taxon>
        <taxon>Actinomycetota</taxon>
        <taxon>Actinomycetes</taxon>
        <taxon>Streptosporangiales</taxon>
        <taxon>Streptosporangiaceae</taxon>
        <taxon>Planomonospora</taxon>
    </lineage>
</organism>
<feature type="domain" description="STAS" evidence="3">
    <location>
        <begin position="23"/>
        <end position="120"/>
    </location>
</feature>
<dbReference type="EMBL" id="JBHSBM010000003">
    <property type="protein sequence ID" value="MFC4056755.1"/>
    <property type="molecule type" value="Genomic_DNA"/>
</dbReference>
<dbReference type="PROSITE" id="PS50801">
    <property type="entry name" value="STAS"/>
    <property type="match status" value="1"/>
</dbReference>
<dbReference type="PANTHER" id="PTHR33495:SF2">
    <property type="entry name" value="ANTI-SIGMA FACTOR ANTAGONIST TM_1081-RELATED"/>
    <property type="match status" value="1"/>
</dbReference>
<dbReference type="InterPro" id="IPR036513">
    <property type="entry name" value="STAS_dom_sf"/>
</dbReference>
<protein>
    <recommendedName>
        <fullName evidence="2">Anti-sigma factor antagonist</fullName>
    </recommendedName>
</protein>
<dbReference type="Gene3D" id="3.30.750.24">
    <property type="entry name" value="STAS domain"/>
    <property type="match status" value="1"/>
</dbReference>
<evidence type="ECO:0000256" key="2">
    <source>
        <dbReference type="RuleBase" id="RU003749"/>
    </source>
</evidence>
<comment type="similarity">
    <text evidence="1 2">Belongs to the anti-sigma-factor antagonist family.</text>
</comment>